<keyword evidence="4" id="KW-1185">Reference proteome</keyword>
<feature type="modified residue" description="4-aspartylphosphate" evidence="1">
    <location>
        <position position="62"/>
    </location>
</feature>
<proteinExistence type="predicted"/>
<name>A0ABQ2RVI9_9DEIO</name>
<feature type="domain" description="Response regulatory" evidence="2">
    <location>
        <begin position="8"/>
        <end position="129"/>
    </location>
</feature>
<dbReference type="PANTHER" id="PTHR44520:SF2">
    <property type="entry name" value="RESPONSE REGULATOR RCP1"/>
    <property type="match status" value="1"/>
</dbReference>
<evidence type="ECO:0000259" key="2">
    <source>
        <dbReference type="PROSITE" id="PS50110"/>
    </source>
</evidence>
<dbReference type="Pfam" id="PF00072">
    <property type="entry name" value="Response_reg"/>
    <property type="match status" value="1"/>
</dbReference>
<dbReference type="Proteomes" id="UP000634308">
    <property type="component" value="Unassembled WGS sequence"/>
</dbReference>
<reference evidence="4" key="1">
    <citation type="journal article" date="2019" name="Int. J. Syst. Evol. Microbiol.">
        <title>The Global Catalogue of Microorganisms (GCM) 10K type strain sequencing project: providing services to taxonomists for standard genome sequencing and annotation.</title>
        <authorList>
            <consortium name="The Broad Institute Genomics Platform"/>
            <consortium name="The Broad Institute Genome Sequencing Center for Infectious Disease"/>
            <person name="Wu L."/>
            <person name="Ma J."/>
        </authorList>
    </citation>
    <scope>NUCLEOTIDE SEQUENCE [LARGE SCALE GENOMIC DNA]</scope>
    <source>
        <strain evidence="4">JCM 31404</strain>
    </source>
</reference>
<organism evidence="3 4">
    <name type="scientific">Deinococcus seoulensis</name>
    <dbReference type="NCBI Taxonomy" id="1837379"/>
    <lineage>
        <taxon>Bacteria</taxon>
        <taxon>Thermotogati</taxon>
        <taxon>Deinococcota</taxon>
        <taxon>Deinococci</taxon>
        <taxon>Deinococcales</taxon>
        <taxon>Deinococcaceae</taxon>
        <taxon>Deinococcus</taxon>
    </lineage>
</organism>
<evidence type="ECO:0000313" key="3">
    <source>
        <dbReference type="EMBL" id="GGR58774.1"/>
    </source>
</evidence>
<dbReference type="Gene3D" id="3.40.50.2300">
    <property type="match status" value="1"/>
</dbReference>
<gene>
    <name evidence="3" type="ORF">GCM10008959_20630</name>
</gene>
<evidence type="ECO:0000313" key="4">
    <source>
        <dbReference type="Proteomes" id="UP000634308"/>
    </source>
</evidence>
<dbReference type="SUPFAM" id="SSF52172">
    <property type="entry name" value="CheY-like"/>
    <property type="match status" value="1"/>
</dbReference>
<sequence length="148" mass="16621">MSMAQSITVLLIDDNPSDLFLAQEAFSGYHDQVTVVSHSDGGEALAYLRDTLHPLPNVIVLDVNMPGMSGFDVLKAIRADLTLRHLPVVMLSTSSDEKDINTAYDLITSSYIVKNPHFDQFARQIDSFVRFWLESQFKQTQRTSVDDL</sequence>
<protein>
    <submittedName>
        <fullName evidence="3">Response regulator</fullName>
    </submittedName>
</protein>
<dbReference type="InterPro" id="IPR052893">
    <property type="entry name" value="TCS_response_regulator"/>
</dbReference>
<comment type="caution">
    <text evidence="3">The sequence shown here is derived from an EMBL/GenBank/DDBJ whole genome shotgun (WGS) entry which is preliminary data.</text>
</comment>
<dbReference type="PANTHER" id="PTHR44520">
    <property type="entry name" value="RESPONSE REGULATOR RCP1-RELATED"/>
    <property type="match status" value="1"/>
</dbReference>
<keyword evidence="1" id="KW-0597">Phosphoprotein</keyword>
<accession>A0ABQ2RVI9</accession>
<evidence type="ECO:0000256" key="1">
    <source>
        <dbReference type="PROSITE-ProRule" id="PRU00169"/>
    </source>
</evidence>
<dbReference type="PROSITE" id="PS50110">
    <property type="entry name" value="RESPONSE_REGULATORY"/>
    <property type="match status" value="1"/>
</dbReference>
<dbReference type="SMART" id="SM00448">
    <property type="entry name" value="REC"/>
    <property type="match status" value="1"/>
</dbReference>
<dbReference type="InterPro" id="IPR001789">
    <property type="entry name" value="Sig_transdc_resp-reg_receiver"/>
</dbReference>
<dbReference type="CDD" id="cd17557">
    <property type="entry name" value="REC_Rcp-like"/>
    <property type="match status" value="1"/>
</dbReference>
<dbReference type="InterPro" id="IPR011006">
    <property type="entry name" value="CheY-like_superfamily"/>
</dbReference>
<dbReference type="EMBL" id="BMQM01000012">
    <property type="protein sequence ID" value="GGR58774.1"/>
    <property type="molecule type" value="Genomic_DNA"/>
</dbReference>